<name>A9S3D8_PHYPA</name>
<evidence type="ECO:0000313" key="1">
    <source>
        <dbReference type="EMBL" id="PNR61771.1"/>
    </source>
</evidence>
<reference evidence="2" key="3">
    <citation type="submission" date="2020-12" db="UniProtKB">
        <authorList>
            <consortium name="EnsemblPlants"/>
        </authorList>
    </citation>
    <scope>IDENTIFICATION</scope>
</reference>
<dbReference type="EMBL" id="ABEU02000001">
    <property type="protein sequence ID" value="PNR61771.1"/>
    <property type="molecule type" value="Genomic_DNA"/>
</dbReference>
<keyword evidence="3" id="KW-1185">Reference proteome</keyword>
<gene>
    <name evidence="1" type="ORF">PHYPA_000194</name>
</gene>
<accession>A9S3D8</accession>
<sequence length="199" mass="22028">MSVLQKRWGNDKIRTSLSTHLEGPEECWLTSAELQCSRQLCHSWQQPQLTMDSVRCVHAIGNSASLTAGYRRLSYLTSPATPPSVAGFRLNHAYLSSTLHCHESAPPHQRTTKGLRPSPIRGVMAPQWEAPSAEDLTPSVSLPATKLCFLLVCDGLNSMEQRAYLKLQERGHEVLVHIWRDGVELHGATGLPQAARARS</sequence>
<dbReference type="EnsemblPlants" id="Pp3c1_4421V3.1">
    <property type="protein sequence ID" value="PAC:32967974.CDS.1"/>
    <property type="gene ID" value="Pp3c1_4421"/>
</dbReference>
<dbReference type="InParanoid" id="A9S3D8"/>
<organism evidence="1">
    <name type="scientific">Physcomitrium patens</name>
    <name type="common">Spreading-leaved earth moss</name>
    <name type="synonym">Physcomitrella patens</name>
    <dbReference type="NCBI Taxonomy" id="3218"/>
    <lineage>
        <taxon>Eukaryota</taxon>
        <taxon>Viridiplantae</taxon>
        <taxon>Streptophyta</taxon>
        <taxon>Embryophyta</taxon>
        <taxon>Bryophyta</taxon>
        <taxon>Bryophytina</taxon>
        <taxon>Bryopsida</taxon>
        <taxon>Funariidae</taxon>
        <taxon>Funariales</taxon>
        <taxon>Funariaceae</taxon>
        <taxon>Physcomitrium</taxon>
    </lineage>
</organism>
<evidence type="ECO:0000313" key="3">
    <source>
        <dbReference type="Proteomes" id="UP000006727"/>
    </source>
</evidence>
<dbReference type="Gramene" id="Pp3c1_4421V3.1">
    <property type="protein sequence ID" value="PAC:32967974.CDS.1"/>
    <property type="gene ID" value="Pp3c1_4421"/>
</dbReference>
<evidence type="ECO:0000313" key="2">
    <source>
        <dbReference type="EnsemblPlants" id="PAC:32967974.CDS.1"/>
    </source>
</evidence>
<reference evidence="1 3" key="1">
    <citation type="journal article" date="2008" name="Science">
        <title>The Physcomitrella genome reveals evolutionary insights into the conquest of land by plants.</title>
        <authorList>
            <person name="Rensing S."/>
            <person name="Lang D."/>
            <person name="Zimmer A."/>
            <person name="Terry A."/>
            <person name="Salamov A."/>
            <person name="Shapiro H."/>
            <person name="Nishiyama T."/>
            <person name="Perroud P.-F."/>
            <person name="Lindquist E."/>
            <person name="Kamisugi Y."/>
            <person name="Tanahashi T."/>
            <person name="Sakakibara K."/>
            <person name="Fujita T."/>
            <person name="Oishi K."/>
            <person name="Shin-I T."/>
            <person name="Kuroki Y."/>
            <person name="Toyoda A."/>
            <person name="Suzuki Y."/>
            <person name="Hashimoto A."/>
            <person name="Yamaguchi K."/>
            <person name="Sugano A."/>
            <person name="Kohara Y."/>
            <person name="Fujiyama A."/>
            <person name="Anterola A."/>
            <person name="Aoki S."/>
            <person name="Ashton N."/>
            <person name="Barbazuk W.B."/>
            <person name="Barker E."/>
            <person name="Bennetzen J."/>
            <person name="Bezanilla M."/>
            <person name="Blankenship R."/>
            <person name="Cho S.H."/>
            <person name="Dutcher S."/>
            <person name="Estelle M."/>
            <person name="Fawcett J.A."/>
            <person name="Gundlach H."/>
            <person name="Hanada K."/>
            <person name="Heyl A."/>
            <person name="Hicks K.A."/>
            <person name="Hugh J."/>
            <person name="Lohr M."/>
            <person name="Mayer K."/>
            <person name="Melkozernov A."/>
            <person name="Murata T."/>
            <person name="Nelson D."/>
            <person name="Pils B."/>
            <person name="Prigge M."/>
            <person name="Reiss B."/>
            <person name="Renner T."/>
            <person name="Rombauts S."/>
            <person name="Rushton P."/>
            <person name="Sanderfoot A."/>
            <person name="Schween G."/>
            <person name="Shiu S.-H."/>
            <person name="Stueber K."/>
            <person name="Theodoulou F.L."/>
            <person name="Tu H."/>
            <person name="Van de Peer Y."/>
            <person name="Verrier P.J."/>
            <person name="Waters E."/>
            <person name="Wood A."/>
            <person name="Yang L."/>
            <person name="Cove D."/>
            <person name="Cuming A."/>
            <person name="Hasebe M."/>
            <person name="Lucas S."/>
            <person name="Mishler D.B."/>
            <person name="Reski R."/>
            <person name="Grigoriev I."/>
            <person name="Quatrano R.S."/>
            <person name="Boore J.L."/>
        </authorList>
    </citation>
    <scope>NUCLEOTIDE SEQUENCE [LARGE SCALE GENOMIC DNA]</scope>
    <source>
        <strain evidence="2 3">cv. Gransden 2004</strain>
    </source>
</reference>
<dbReference type="AlphaFoldDB" id="A9S3D8"/>
<proteinExistence type="predicted"/>
<reference evidence="1 3" key="2">
    <citation type="journal article" date="2018" name="Plant J.">
        <title>The Physcomitrella patens chromosome-scale assembly reveals moss genome structure and evolution.</title>
        <authorList>
            <person name="Lang D."/>
            <person name="Ullrich K.K."/>
            <person name="Murat F."/>
            <person name="Fuchs J."/>
            <person name="Jenkins J."/>
            <person name="Haas F.B."/>
            <person name="Piednoel M."/>
            <person name="Gundlach H."/>
            <person name="Van Bel M."/>
            <person name="Meyberg R."/>
            <person name="Vives C."/>
            <person name="Morata J."/>
            <person name="Symeonidi A."/>
            <person name="Hiss M."/>
            <person name="Muchero W."/>
            <person name="Kamisugi Y."/>
            <person name="Saleh O."/>
            <person name="Blanc G."/>
            <person name="Decker E.L."/>
            <person name="van Gessel N."/>
            <person name="Grimwood J."/>
            <person name="Hayes R.D."/>
            <person name="Graham S.W."/>
            <person name="Gunter L.E."/>
            <person name="McDaniel S.F."/>
            <person name="Hoernstein S.N.W."/>
            <person name="Larsson A."/>
            <person name="Li F.W."/>
            <person name="Perroud P.F."/>
            <person name="Phillips J."/>
            <person name="Ranjan P."/>
            <person name="Rokshar D.S."/>
            <person name="Rothfels C.J."/>
            <person name="Schneider L."/>
            <person name="Shu S."/>
            <person name="Stevenson D.W."/>
            <person name="Thummler F."/>
            <person name="Tillich M."/>
            <person name="Villarreal Aguilar J.C."/>
            <person name="Widiez T."/>
            <person name="Wong G.K."/>
            <person name="Wymore A."/>
            <person name="Zhang Y."/>
            <person name="Zimmer A.D."/>
            <person name="Quatrano R.S."/>
            <person name="Mayer K.F.X."/>
            <person name="Goodstein D."/>
            <person name="Casacuberta J.M."/>
            <person name="Vandepoele K."/>
            <person name="Reski R."/>
            <person name="Cuming A.C."/>
            <person name="Tuskan G.A."/>
            <person name="Maumus F."/>
            <person name="Salse J."/>
            <person name="Schmutz J."/>
            <person name="Rensing S.A."/>
        </authorList>
    </citation>
    <scope>NUCLEOTIDE SEQUENCE [LARGE SCALE GENOMIC DNA]</scope>
    <source>
        <strain evidence="2 3">cv. Gransden 2004</strain>
    </source>
</reference>
<dbReference type="Proteomes" id="UP000006727">
    <property type="component" value="Chromosome 1"/>
</dbReference>
<protein>
    <submittedName>
        <fullName evidence="1 2">Uncharacterized protein</fullName>
    </submittedName>
</protein>